<keyword evidence="2" id="KW-1185">Reference proteome</keyword>
<feature type="non-terminal residue" evidence="1">
    <location>
        <position position="1"/>
    </location>
</feature>
<name>A0A9W7SLH4_9PEZI</name>
<evidence type="ECO:0000313" key="2">
    <source>
        <dbReference type="Proteomes" id="UP001138500"/>
    </source>
</evidence>
<protein>
    <submittedName>
        <fullName evidence="1">Uncharacterized protein</fullName>
    </submittedName>
</protein>
<accession>A0A9W7SLH4</accession>
<reference evidence="1 2" key="1">
    <citation type="journal article" date="2018" name="IMA Fungus">
        <title>IMA Genome-F 10: Nine draft genome sequences of Claviceps purpurea s.lat., including C. arundinis, C. humidiphila, and C. cf. spartinae, pseudomolecules for the pitch canker pathogen Fusarium circinatum, draft genome of Davidsoniella eucalypti, Grosmannia galeiformis, Quambalaria eucalypti, and Teratosphaeria destructans.</title>
        <authorList>
            <person name="Wingfield B.D."/>
            <person name="Liu M."/>
            <person name="Nguyen H.D."/>
            <person name="Lane F.A."/>
            <person name="Morgan S.W."/>
            <person name="De Vos L."/>
            <person name="Wilken P.M."/>
            <person name="Duong T.A."/>
            <person name="Aylward J."/>
            <person name="Coetzee M.P."/>
            <person name="Dadej K."/>
            <person name="De Beer Z.W."/>
            <person name="Findlay W."/>
            <person name="Havenga M."/>
            <person name="Kolarik M."/>
            <person name="Menzies J.G."/>
            <person name="Naidoo K."/>
            <person name="Pochopski O."/>
            <person name="Shoukouhi P."/>
            <person name="Santana Q.C."/>
            <person name="Seifert K.A."/>
            <person name="Soal N."/>
            <person name="Steenkamp E.T."/>
            <person name="Tatham C.T."/>
            <person name="van der Nest M.A."/>
            <person name="Wingfield M.J."/>
        </authorList>
    </citation>
    <scope>NUCLEOTIDE SEQUENCE [LARGE SCALE GENOMIC DNA]</scope>
    <source>
        <strain evidence="1">CMW44962</strain>
    </source>
</reference>
<gene>
    <name evidence="1" type="ORF">Tdes44962_MAKER10295</name>
</gene>
<dbReference type="Proteomes" id="UP001138500">
    <property type="component" value="Unassembled WGS sequence"/>
</dbReference>
<reference evidence="1 2" key="2">
    <citation type="journal article" date="2021" name="Curr. Genet.">
        <title>Genetic response to nitrogen starvation in the aggressive Eucalyptus foliar pathogen Teratosphaeria destructans.</title>
        <authorList>
            <person name="Havenga M."/>
            <person name="Wingfield B.D."/>
            <person name="Wingfield M.J."/>
            <person name="Dreyer L.L."/>
            <person name="Roets F."/>
            <person name="Aylward J."/>
        </authorList>
    </citation>
    <scope>NUCLEOTIDE SEQUENCE [LARGE SCALE GENOMIC DNA]</scope>
    <source>
        <strain evidence="1">CMW44962</strain>
    </source>
</reference>
<sequence>DREDARVLGGAVAFGPQALEEGVEPDVRDGRDHGEAAVPGLVAPLEVEVDVAGREGDGVGGPEDDVATAAAFEEVAAGAIEGGVFRGFGRFGGLVCRGAFLVLAHDLEGDVAEVVVLADGAADDFPFGFLEGVVCFDDFAFLDVAFDRDLDAVPEAPDVHLEDLGRPVDVDFPVLRPPIDVADGPELAGDADAGSEARLHPPIRESLQGLFRRPPLLTDQCTTATRPSAPSPFSQFFMLPIINGIRAKGGG</sequence>
<evidence type="ECO:0000313" key="1">
    <source>
        <dbReference type="EMBL" id="KAH9822061.1"/>
    </source>
</evidence>
<comment type="caution">
    <text evidence="1">The sequence shown here is derived from an EMBL/GenBank/DDBJ whole genome shotgun (WGS) entry which is preliminary data.</text>
</comment>
<proteinExistence type="predicted"/>
<organism evidence="1 2">
    <name type="scientific">Teratosphaeria destructans</name>
    <dbReference type="NCBI Taxonomy" id="418781"/>
    <lineage>
        <taxon>Eukaryota</taxon>
        <taxon>Fungi</taxon>
        <taxon>Dikarya</taxon>
        <taxon>Ascomycota</taxon>
        <taxon>Pezizomycotina</taxon>
        <taxon>Dothideomycetes</taxon>
        <taxon>Dothideomycetidae</taxon>
        <taxon>Mycosphaerellales</taxon>
        <taxon>Teratosphaeriaceae</taxon>
        <taxon>Teratosphaeria</taxon>
    </lineage>
</organism>
<dbReference type="EMBL" id="RIBY02002231">
    <property type="protein sequence ID" value="KAH9822061.1"/>
    <property type="molecule type" value="Genomic_DNA"/>
</dbReference>
<dbReference type="AlphaFoldDB" id="A0A9W7SLH4"/>